<reference evidence="6" key="1">
    <citation type="submission" date="2018-02" db="EMBL/GenBank/DDBJ databases">
        <authorList>
            <person name="Hausmann B."/>
        </authorList>
    </citation>
    <scope>NUCLEOTIDE SEQUENCE [LARGE SCALE GENOMIC DNA]</scope>
    <source>
        <strain evidence="6">Peat soil MAG SbA5</strain>
    </source>
</reference>
<keyword evidence="2 3" id="KW-0802">TPR repeat</keyword>
<dbReference type="Pfam" id="PF07719">
    <property type="entry name" value="TPR_2"/>
    <property type="match status" value="1"/>
</dbReference>
<dbReference type="InterPro" id="IPR019734">
    <property type="entry name" value="TPR_rpt"/>
</dbReference>
<name>A0A2N9LC57_9BACT</name>
<evidence type="ECO:0000256" key="4">
    <source>
        <dbReference type="SAM" id="SignalP"/>
    </source>
</evidence>
<feature type="chain" id="PRO_5014835134" evidence="4">
    <location>
        <begin position="20"/>
        <end position="483"/>
    </location>
</feature>
<dbReference type="Pfam" id="PF13181">
    <property type="entry name" value="TPR_8"/>
    <property type="match status" value="2"/>
</dbReference>
<proteinExistence type="predicted"/>
<dbReference type="InterPro" id="IPR013105">
    <property type="entry name" value="TPR_2"/>
</dbReference>
<gene>
    <name evidence="5" type="ORF">SBA5_30084</name>
</gene>
<sequence>MRHAAALLIAALLGGMAFGQTSESARKIPITTSSMEARNAYLKGQDLLDKLRTNEARSLLDQAISKDPNFAAAYLLRAQTATTAKEFFSDLKSAGAASGKVSEGERLMIRASEAFASSKSLEGGEDLQKLVAAYPGDERAHETLGGYYQNMQQYDKAIAEQQKAVELNPDFAPAYNLLGYTFRDAQKNKEAEAAFRKYIQLISDEPNPYDSLAELLMKMGRFDESIENYGKALSLDPHFSSSYRGIAADLMYQDKHKEALEELQKEYDHALGDGDRQDALLNMAYCYVDEGKVPEALEQISKLSAMSERQGDKAAMAVDEDTRGYLLFNTGKIDEARGAFAKSLELANQSAVPEATKKSFALGIDGRMALVASAKGDFENAKKQAEAVRTGFKAMGNPTQVQAAHQIMGIIALDQKHYDEAISHLTHANLQSPYVMFQFAKAYTGKKDAEKAADYYHKAADANILPTLEYAMVRKQAKEALAK</sequence>
<dbReference type="PROSITE" id="PS50293">
    <property type="entry name" value="TPR_REGION"/>
    <property type="match status" value="1"/>
</dbReference>
<keyword evidence="1" id="KW-0677">Repeat</keyword>
<dbReference type="SMART" id="SM00028">
    <property type="entry name" value="TPR"/>
    <property type="match status" value="7"/>
</dbReference>
<dbReference type="PANTHER" id="PTHR44943:SF8">
    <property type="entry name" value="TPR REPEAT-CONTAINING PROTEIN MJ0263"/>
    <property type="match status" value="1"/>
</dbReference>
<accession>A0A2N9LC57</accession>
<evidence type="ECO:0000256" key="1">
    <source>
        <dbReference type="ARBA" id="ARBA00022737"/>
    </source>
</evidence>
<feature type="repeat" description="TPR" evidence="3">
    <location>
        <begin position="138"/>
        <end position="171"/>
    </location>
</feature>
<organism evidence="5 6">
    <name type="scientific">Candidatus Sulfuritelmatomonas gaucii</name>
    <dbReference type="NCBI Taxonomy" id="2043161"/>
    <lineage>
        <taxon>Bacteria</taxon>
        <taxon>Pseudomonadati</taxon>
        <taxon>Acidobacteriota</taxon>
        <taxon>Terriglobia</taxon>
        <taxon>Terriglobales</taxon>
        <taxon>Acidobacteriaceae</taxon>
        <taxon>Candidatus Sulfuritelmatomonas</taxon>
    </lineage>
</organism>
<dbReference type="InterPro" id="IPR011990">
    <property type="entry name" value="TPR-like_helical_dom_sf"/>
</dbReference>
<evidence type="ECO:0000313" key="6">
    <source>
        <dbReference type="Proteomes" id="UP000239735"/>
    </source>
</evidence>
<dbReference type="EMBL" id="OKRB01000086">
    <property type="protein sequence ID" value="SPE20879.1"/>
    <property type="molecule type" value="Genomic_DNA"/>
</dbReference>
<dbReference type="PANTHER" id="PTHR44943">
    <property type="entry name" value="CELLULOSE SYNTHASE OPERON PROTEIN C"/>
    <property type="match status" value="1"/>
</dbReference>
<dbReference type="SUPFAM" id="SSF48452">
    <property type="entry name" value="TPR-like"/>
    <property type="match status" value="2"/>
</dbReference>
<dbReference type="AlphaFoldDB" id="A0A2N9LC57"/>
<keyword evidence="4" id="KW-0732">Signal</keyword>
<evidence type="ECO:0000256" key="3">
    <source>
        <dbReference type="PROSITE-ProRule" id="PRU00339"/>
    </source>
</evidence>
<dbReference type="Pfam" id="PF13432">
    <property type="entry name" value="TPR_16"/>
    <property type="match status" value="1"/>
</dbReference>
<dbReference type="Proteomes" id="UP000239735">
    <property type="component" value="Unassembled WGS sequence"/>
</dbReference>
<dbReference type="PROSITE" id="PS50005">
    <property type="entry name" value="TPR"/>
    <property type="match status" value="2"/>
</dbReference>
<evidence type="ECO:0000313" key="5">
    <source>
        <dbReference type="EMBL" id="SPE20879.1"/>
    </source>
</evidence>
<dbReference type="Gene3D" id="1.25.40.10">
    <property type="entry name" value="Tetratricopeptide repeat domain"/>
    <property type="match status" value="3"/>
</dbReference>
<feature type="repeat" description="TPR" evidence="3">
    <location>
        <begin position="206"/>
        <end position="239"/>
    </location>
</feature>
<feature type="signal peptide" evidence="4">
    <location>
        <begin position="1"/>
        <end position="19"/>
    </location>
</feature>
<dbReference type="InterPro" id="IPR051685">
    <property type="entry name" value="Ycf3/AcsC/BcsC/TPR_MFPF"/>
</dbReference>
<protein>
    <submittedName>
        <fullName evidence="5">Uncharacterized protein</fullName>
    </submittedName>
</protein>
<evidence type="ECO:0000256" key="2">
    <source>
        <dbReference type="ARBA" id="ARBA00022803"/>
    </source>
</evidence>